<dbReference type="Pfam" id="PF07883">
    <property type="entry name" value="Cupin_2"/>
    <property type="match status" value="1"/>
</dbReference>
<dbReference type="EMBL" id="JBCIVJ010000020">
    <property type="protein sequence ID" value="MEN0581380.1"/>
    <property type="molecule type" value="Genomic_DNA"/>
</dbReference>
<proteinExistence type="predicted"/>
<sequence length="180" mass="19339">MITQHDSTFALEKSPLPFRRLSIMATVGAALFIGGYIVHSVSYPAASTPDRHHSDRHSMNMQMSGPIETTRPQTNIRPVSCEPLPGIPGKSLTVAVIDFPPDAYTPSHRHPGSVSAFVLKGTLRSQMEGSAAANYTAGQTWFEPPGALHLFAENVSKSEPAELLATFITDSNCGPLVIPD</sequence>
<dbReference type="PANTHER" id="PTHR38599">
    <property type="entry name" value="CUPIN DOMAIN PROTEIN (AFU_ORTHOLOGUE AFUA_3G13620)"/>
    <property type="match status" value="1"/>
</dbReference>
<dbReference type="SUPFAM" id="SSF51182">
    <property type="entry name" value="RmlC-like cupins"/>
    <property type="match status" value="1"/>
</dbReference>
<feature type="transmembrane region" description="Helical" evidence="1">
    <location>
        <begin position="21"/>
        <end position="39"/>
    </location>
</feature>
<dbReference type="Gene3D" id="2.60.120.10">
    <property type="entry name" value="Jelly Rolls"/>
    <property type="match status" value="1"/>
</dbReference>
<dbReference type="CDD" id="cd02234">
    <property type="entry name" value="cupin_BLR7677-like"/>
    <property type="match status" value="1"/>
</dbReference>
<organism evidence="3 4">
    <name type="scientific">Phytobacter palmae</name>
    <dbReference type="NCBI Taxonomy" id="1855371"/>
    <lineage>
        <taxon>Bacteria</taxon>
        <taxon>Pseudomonadati</taxon>
        <taxon>Pseudomonadota</taxon>
        <taxon>Gammaproteobacteria</taxon>
        <taxon>Enterobacterales</taxon>
        <taxon>Enterobacteriaceae</taxon>
        <taxon>Phytobacter</taxon>
    </lineage>
</organism>
<evidence type="ECO:0000313" key="3">
    <source>
        <dbReference type="EMBL" id="MEN0581380.1"/>
    </source>
</evidence>
<evidence type="ECO:0000259" key="2">
    <source>
        <dbReference type="Pfam" id="PF07883"/>
    </source>
</evidence>
<protein>
    <submittedName>
        <fullName evidence="3">Cupin domain-containing protein</fullName>
    </submittedName>
</protein>
<dbReference type="InterPro" id="IPR011051">
    <property type="entry name" value="RmlC_Cupin_sf"/>
</dbReference>
<keyword evidence="4" id="KW-1185">Reference proteome</keyword>
<keyword evidence="1" id="KW-0472">Membrane</keyword>
<gene>
    <name evidence="3" type="ORF">AAIG39_20595</name>
</gene>
<feature type="domain" description="Cupin type-2" evidence="2">
    <location>
        <begin position="96"/>
        <end position="166"/>
    </location>
</feature>
<dbReference type="PANTHER" id="PTHR38599:SF1">
    <property type="entry name" value="CUPIN DOMAIN PROTEIN (AFU_ORTHOLOGUE AFUA_3G13620)"/>
    <property type="match status" value="1"/>
</dbReference>
<dbReference type="InterPro" id="IPR014710">
    <property type="entry name" value="RmlC-like_jellyroll"/>
</dbReference>
<evidence type="ECO:0000313" key="4">
    <source>
        <dbReference type="Proteomes" id="UP001411173"/>
    </source>
</evidence>
<dbReference type="InterPro" id="IPR013096">
    <property type="entry name" value="Cupin_2"/>
</dbReference>
<name>A0ABU9VAA7_9ENTR</name>
<comment type="caution">
    <text evidence="3">The sequence shown here is derived from an EMBL/GenBank/DDBJ whole genome shotgun (WGS) entry which is preliminary data.</text>
</comment>
<dbReference type="RefSeq" id="WP_343194609.1">
    <property type="nucleotide sequence ID" value="NZ_JBCIVJ010000020.1"/>
</dbReference>
<dbReference type="Proteomes" id="UP001411173">
    <property type="component" value="Unassembled WGS sequence"/>
</dbReference>
<evidence type="ECO:0000256" key="1">
    <source>
        <dbReference type="SAM" id="Phobius"/>
    </source>
</evidence>
<keyword evidence="1" id="KW-1133">Transmembrane helix</keyword>
<keyword evidence="1" id="KW-0812">Transmembrane</keyword>
<reference evidence="3 4" key="1">
    <citation type="submission" date="2024-02" db="EMBL/GenBank/DDBJ databases">
        <title>Whole genome of MDR Enterobacteriaceae from southern Thailand.</title>
        <authorList>
            <person name="Surachat K."/>
        </authorList>
    </citation>
    <scope>NUCLEOTIDE SEQUENCE [LARGE SCALE GENOMIC DNA]</scope>
    <source>
        <strain evidence="3 4">PSU_29</strain>
    </source>
</reference>
<accession>A0ABU9VAA7</accession>